<dbReference type="Proteomes" id="UP000076420">
    <property type="component" value="Unassembled WGS sequence"/>
</dbReference>
<dbReference type="Gene3D" id="3.90.180.10">
    <property type="entry name" value="Medium-chain alcohol dehydrogenases, catalytic domain"/>
    <property type="match status" value="1"/>
</dbReference>
<dbReference type="SMART" id="SM00829">
    <property type="entry name" value="PKS_ER"/>
    <property type="match status" value="1"/>
</dbReference>
<dbReference type="EnsemblMetazoa" id="BGLB020822-RB">
    <property type="protein sequence ID" value="BGLB020822-PB"/>
    <property type="gene ID" value="BGLB020822"/>
</dbReference>
<evidence type="ECO:0000313" key="5">
    <source>
        <dbReference type="Proteomes" id="UP000076420"/>
    </source>
</evidence>
<keyword evidence="6" id="KW-1185">Reference proteome</keyword>
<dbReference type="RefSeq" id="XP_013084812.1">
    <property type="nucleotide sequence ID" value="XM_013229358.2"/>
</dbReference>
<protein>
    <submittedName>
        <fullName evidence="7">Synaptic vesicle membrane protein VAT-1 homolog-like isoform X1</fullName>
    </submittedName>
</protein>
<gene>
    <name evidence="4" type="primary">106069657</name>
    <name evidence="7" type="synonym">LOC106069657</name>
</gene>
<evidence type="ECO:0000313" key="7">
    <source>
        <dbReference type="RefSeq" id="XP_013084812.1"/>
    </source>
</evidence>
<reference evidence="4" key="1">
    <citation type="submission" date="2020-05" db="UniProtKB">
        <authorList>
            <consortium name="EnsemblMetazoa"/>
        </authorList>
    </citation>
    <scope>IDENTIFICATION</scope>
    <source>
        <strain evidence="4">BB02</strain>
    </source>
</reference>
<dbReference type="PANTHER" id="PTHR44054">
    <property type="entry name" value="SYNAPTIC VESICLE MEMBRANE PROTEIN VAT-1 HOMOLOG-LIKE"/>
    <property type="match status" value="1"/>
</dbReference>
<dbReference type="VEuPathDB" id="VectorBase:BGLB020822"/>
<accession>A0A2C9KKR5</accession>
<evidence type="ECO:0000259" key="3">
    <source>
        <dbReference type="SMART" id="SM00829"/>
    </source>
</evidence>
<dbReference type="InterPro" id="IPR011032">
    <property type="entry name" value="GroES-like_sf"/>
</dbReference>
<evidence type="ECO:0000313" key="4">
    <source>
        <dbReference type="EnsemblMetazoa" id="BGLB020822-PB"/>
    </source>
</evidence>
<feature type="region of interest" description="Disordered" evidence="2">
    <location>
        <begin position="386"/>
        <end position="424"/>
    </location>
</feature>
<dbReference type="GeneID" id="106069657"/>
<dbReference type="AlphaFoldDB" id="A0A2C9KKR5"/>
<feature type="domain" description="Enoyl reductase (ER)" evidence="3">
    <location>
        <begin position="44"/>
        <end position="386"/>
    </location>
</feature>
<dbReference type="Gene3D" id="3.40.50.720">
    <property type="entry name" value="NAD(P)-binding Rossmann-like Domain"/>
    <property type="match status" value="1"/>
</dbReference>
<reference evidence="7" key="2">
    <citation type="submission" date="2025-04" db="UniProtKB">
        <authorList>
            <consortium name="RefSeq"/>
        </authorList>
    </citation>
    <scope>IDENTIFICATION</scope>
</reference>
<feature type="compositionally biased region" description="Basic and acidic residues" evidence="2">
    <location>
        <begin position="12"/>
        <end position="21"/>
    </location>
</feature>
<name>A0A2C9KKR5_BIOGL</name>
<evidence type="ECO:0000256" key="2">
    <source>
        <dbReference type="SAM" id="MobiDB-lite"/>
    </source>
</evidence>
<dbReference type="STRING" id="6526.A0A2C9KKR5"/>
<proteinExistence type="predicted"/>
<dbReference type="SUPFAM" id="SSF51735">
    <property type="entry name" value="NAD(P)-binding Rossmann-fold domains"/>
    <property type="match status" value="1"/>
</dbReference>
<feature type="region of interest" description="Disordered" evidence="2">
    <location>
        <begin position="1"/>
        <end position="25"/>
    </location>
</feature>
<dbReference type="OrthoDB" id="203908at2759"/>
<dbReference type="SUPFAM" id="SSF50129">
    <property type="entry name" value="GroES-like"/>
    <property type="match status" value="1"/>
</dbReference>
<sequence length="424" mass="45914">MPETTDAPVPETDAKAAEAKPTEAPAPAVVPVKEMKSIVLTGFGGVKMMKVQQKPEPSAGDGEVLIRVKACGMSFTDLMVRQGVIDHPPKTPVIMGFECAGIVEAVGANVTDFNVGDKVIAFSDYKAWSELVAVSANYVYKVGDNLSFHDGAALLMNFVVAYIILFDLAGVREGQSILAHSLGGGVGQAIIQLANTIPNVTIFGTASSHKHEAIKSKGNVAHLFDHNADYTQAIRKESSDGVDIVLDCLCGDDTNKGIALLRPMGKYILYGSSNIVSGETRSIFSFAKSHLLTHLQLPDKMVWWQVDKVNPLKLFDDNKMIGGFQLRRLLFRQGHYEYVRKVVTRVLDLFNQGKIKPIIDSVWAFEDVGEAMQKLCDRKNIGKIILDPTAEPTPKSPEKKTAEATVSAEGAAGEEKKDALANGE</sequence>
<dbReference type="KEGG" id="bgt:106069657"/>
<dbReference type="OMA" id="LVHPVID"/>
<dbReference type="Pfam" id="PF13602">
    <property type="entry name" value="ADH_zinc_N_2"/>
    <property type="match status" value="1"/>
</dbReference>
<keyword evidence="1" id="KW-0560">Oxidoreductase</keyword>
<evidence type="ECO:0000313" key="6">
    <source>
        <dbReference type="Proteomes" id="UP001165740"/>
    </source>
</evidence>
<dbReference type="InterPro" id="IPR052100">
    <property type="entry name" value="SV-ATPase_mito-regulator"/>
</dbReference>
<dbReference type="PANTHER" id="PTHR44054:SF2">
    <property type="entry name" value="SYNAPTIC VESICLE MEMBRANE PROTEIN VAT-1 HOMOLOG-LIKE"/>
    <property type="match status" value="1"/>
</dbReference>
<dbReference type="Proteomes" id="UP001165740">
    <property type="component" value="Chromosome 7"/>
</dbReference>
<dbReference type="Pfam" id="PF08240">
    <property type="entry name" value="ADH_N"/>
    <property type="match status" value="1"/>
</dbReference>
<organism evidence="4 5">
    <name type="scientific">Biomphalaria glabrata</name>
    <name type="common">Bloodfluke planorb</name>
    <name type="synonym">Freshwater snail</name>
    <dbReference type="NCBI Taxonomy" id="6526"/>
    <lineage>
        <taxon>Eukaryota</taxon>
        <taxon>Metazoa</taxon>
        <taxon>Spiralia</taxon>
        <taxon>Lophotrochozoa</taxon>
        <taxon>Mollusca</taxon>
        <taxon>Gastropoda</taxon>
        <taxon>Heterobranchia</taxon>
        <taxon>Euthyneura</taxon>
        <taxon>Panpulmonata</taxon>
        <taxon>Hygrophila</taxon>
        <taxon>Lymnaeoidea</taxon>
        <taxon>Planorbidae</taxon>
        <taxon>Biomphalaria</taxon>
    </lineage>
</organism>
<dbReference type="InterPro" id="IPR013154">
    <property type="entry name" value="ADH-like_N"/>
</dbReference>
<dbReference type="CDD" id="cd08275">
    <property type="entry name" value="MDR3"/>
    <property type="match status" value="1"/>
</dbReference>
<evidence type="ECO:0000256" key="1">
    <source>
        <dbReference type="ARBA" id="ARBA00023002"/>
    </source>
</evidence>
<dbReference type="InterPro" id="IPR020843">
    <property type="entry name" value="ER"/>
</dbReference>
<dbReference type="InterPro" id="IPR036291">
    <property type="entry name" value="NAD(P)-bd_dom_sf"/>
</dbReference>
<feature type="compositionally biased region" description="Basic and acidic residues" evidence="2">
    <location>
        <begin position="413"/>
        <end position="424"/>
    </location>
</feature>
<dbReference type="VEuPathDB" id="VectorBase:BGLAX_038666"/>
<dbReference type="GO" id="GO:0016491">
    <property type="term" value="F:oxidoreductase activity"/>
    <property type="evidence" value="ECO:0007669"/>
    <property type="project" value="UniProtKB-KW"/>
</dbReference>